<feature type="transmembrane region" description="Helical" evidence="1">
    <location>
        <begin position="400"/>
        <end position="422"/>
    </location>
</feature>
<accession>A0ABP7RFN9</accession>
<keyword evidence="1" id="KW-0812">Transmembrane</keyword>
<feature type="transmembrane region" description="Helical" evidence="1">
    <location>
        <begin position="268"/>
        <end position="288"/>
    </location>
</feature>
<name>A0ABP7RFN9_9BURK</name>
<feature type="transmembrane region" description="Helical" evidence="1">
    <location>
        <begin position="240"/>
        <end position="262"/>
    </location>
</feature>
<dbReference type="RefSeq" id="WP_344869614.1">
    <property type="nucleotide sequence ID" value="NZ_BAABBP010000017.1"/>
</dbReference>
<evidence type="ECO:0000313" key="3">
    <source>
        <dbReference type="Proteomes" id="UP001501627"/>
    </source>
</evidence>
<feature type="transmembrane region" description="Helical" evidence="1">
    <location>
        <begin position="308"/>
        <end position="329"/>
    </location>
</feature>
<comment type="caution">
    <text evidence="2">The sequence shown here is derived from an EMBL/GenBank/DDBJ whole genome shotgun (WGS) entry which is preliminary data.</text>
</comment>
<dbReference type="EMBL" id="BAABBP010000017">
    <property type="protein sequence ID" value="GAA3996763.1"/>
    <property type="molecule type" value="Genomic_DNA"/>
</dbReference>
<keyword evidence="1" id="KW-0472">Membrane</keyword>
<feature type="transmembrane region" description="Helical" evidence="1">
    <location>
        <begin position="341"/>
        <end position="360"/>
    </location>
</feature>
<keyword evidence="3" id="KW-1185">Reference proteome</keyword>
<feature type="transmembrane region" description="Helical" evidence="1">
    <location>
        <begin position="116"/>
        <end position="132"/>
    </location>
</feature>
<feature type="transmembrane region" description="Helical" evidence="1">
    <location>
        <begin position="138"/>
        <end position="159"/>
    </location>
</feature>
<dbReference type="Pfam" id="PF05940">
    <property type="entry name" value="NnrS"/>
    <property type="match status" value="1"/>
</dbReference>
<evidence type="ECO:0008006" key="4">
    <source>
        <dbReference type="Google" id="ProtNLM"/>
    </source>
</evidence>
<feature type="transmembrane region" description="Helical" evidence="1">
    <location>
        <begin position="372"/>
        <end position="394"/>
    </location>
</feature>
<protein>
    <recommendedName>
        <fullName evidence="4">NnrS family protein</fullName>
    </recommendedName>
</protein>
<dbReference type="InterPro" id="IPR010266">
    <property type="entry name" value="NnrS"/>
</dbReference>
<keyword evidence="1" id="KW-1133">Transmembrane helix</keyword>
<feature type="transmembrane region" description="Helical" evidence="1">
    <location>
        <begin position="29"/>
        <end position="51"/>
    </location>
</feature>
<sequence>MTTAAPSGPPHLSPAPAAQRWRPAHLVLAPYRLGFAAAMATLMLASLWWLAVQCAALAPVRTWHAALPTALAPTLAHAAVMVLGFFPLFFTGFIFTAVPRWLHVTRLTPHRLVRPVLAQLLGWLAWLAGALWSPTLALTGAACAAWGLGWVAWLLLRLVRKSHDDDRVHPRCIAAALAWGSACLAALALALALQQMAAARAAVLAGLWGCVAVVFVVAAHRLIAYFSADVLPRLARWGHFPILWVMLAALLGQAGFELLQLLQPTGMAWQWLLGTLACVQALVAAVLLRQAIGWWRLRRPRNRLMRLFFTGFVWLGLALSLQAFAHGWQLVRGGQPPWSGAALHALTMGCLATLMLAMVTRVSCGHSGRARLADAVVWPLFVLLQLATLARLAAGVSPPAAAPWLLAGAAALWALAMTAWGLRLGHWYGCPRPDGKPG</sequence>
<organism evidence="2 3">
    <name type="scientific">Comamonas faecalis</name>
    <dbReference type="NCBI Taxonomy" id="1387849"/>
    <lineage>
        <taxon>Bacteria</taxon>
        <taxon>Pseudomonadati</taxon>
        <taxon>Pseudomonadota</taxon>
        <taxon>Betaproteobacteria</taxon>
        <taxon>Burkholderiales</taxon>
        <taxon>Comamonadaceae</taxon>
        <taxon>Comamonas</taxon>
    </lineage>
</organism>
<evidence type="ECO:0000313" key="2">
    <source>
        <dbReference type="EMBL" id="GAA3996763.1"/>
    </source>
</evidence>
<feature type="transmembrane region" description="Helical" evidence="1">
    <location>
        <begin position="199"/>
        <end position="219"/>
    </location>
</feature>
<reference evidence="3" key="1">
    <citation type="journal article" date="2019" name="Int. J. Syst. Evol. Microbiol.">
        <title>The Global Catalogue of Microorganisms (GCM) 10K type strain sequencing project: providing services to taxonomists for standard genome sequencing and annotation.</title>
        <authorList>
            <consortium name="The Broad Institute Genomics Platform"/>
            <consortium name="The Broad Institute Genome Sequencing Center for Infectious Disease"/>
            <person name="Wu L."/>
            <person name="Ma J."/>
        </authorList>
    </citation>
    <scope>NUCLEOTIDE SEQUENCE [LARGE SCALE GENOMIC DNA]</scope>
    <source>
        <strain evidence="3">JCM 17561</strain>
    </source>
</reference>
<evidence type="ECO:0000256" key="1">
    <source>
        <dbReference type="SAM" id="Phobius"/>
    </source>
</evidence>
<feature type="transmembrane region" description="Helical" evidence="1">
    <location>
        <begin position="171"/>
        <end position="193"/>
    </location>
</feature>
<proteinExistence type="predicted"/>
<dbReference type="Proteomes" id="UP001501627">
    <property type="component" value="Unassembled WGS sequence"/>
</dbReference>
<feature type="transmembrane region" description="Helical" evidence="1">
    <location>
        <begin position="71"/>
        <end position="95"/>
    </location>
</feature>
<gene>
    <name evidence="2" type="ORF">GCM10022279_20470</name>
</gene>